<dbReference type="Pfam" id="PF07876">
    <property type="entry name" value="Dabb"/>
    <property type="match status" value="1"/>
</dbReference>
<dbReference type="AlphaFoldDB" id="A0A2X4UCF1"/>
<dbReference type="SMART" id="SM00886">
    <property type="entry name" value="Dabb"/>
    <property type="match status" value="1"/>
</dbReference>
<gene>
    <name evidence="2" type="ORF">NCTC10994_03289</name>
</gene>
<sequence>MYNVTRVVHFEDSANASDRAEYLEKIRHTVKGLGAPRHLVAPTLPGVINGGELLVHLQLPAADGATDVIGALDRALEGPATARIDGVQYPASPGQSRPDAPRSVYRALLLRIAPGTPTATVERFERDLLTMPRYISSIGAWRLDRVEKSVGPTAWTHVWEQEFTDHASLIGQYLDHPVHWGVVDRWFDPECPEAVVRDRVCHTFCLIDDTVIR</sequence>
<organism evidence="2 3">
    <name type="scientific">Rhodococcus coprophilus</name>
    <dbReference type="NCBI Taxonomy" id="38310"/>
    <lineage>
        <taxon>Bacteria</taxon>
        <taxon>Bacillati</taxon>
        <taxon>Actinomycetota</taxon>
        <taxon>Actinomycetes</taxon>
        <taxon>Mycobacteriales</taxon>
        <taxon>Nocardiaceae</taxon>
        <taxon>Rhodococcus</taxon>
    </lineage>
</organism>
<dbReference type="InterPro" id="IPR013097">
    <property type="entry name" value="Dabb"/>
</dbReference>
<keyword evidence="3" id="KW-1185">Reference proteome</keyword>
<dbReference type="Gene3D" id="3.30.70.100">
    <property type="match status" value="1"/>
</dbReference>
<dbReference type="SUPFAM" id="SSF54909">
    <property type="entry name" value="Dimeric alpha+beta barrel"/>
    <property type="match status" value="1"/>
</dbReference>
<protein>
    <submittedName>
        <fullName evidence="2">Stress responsive A/B Barrel Domain</fullName>
    </submittedName>
</protein>
<dbReference type="PROSITE" id="PS51502">
    <property type="entry name" value="S_R_A_B_BARREL"/>
    <property type="match status" value="1"/>
</dbReference>
<dbReference type="KEGG" id="rcr:NCTC10994_03289"/>
<proteinExistence type="predicted"/>
<evidence type="ECO:0000313" key="2">
    <source>
        <dbReference type="EMBL" id="SQI36289.1"/>
    </source>
</evidence>
<name>A0A2X4UCF1_9NOCA</name>
<feature type="domain" description="Stress-response A/B barrel" evidence="1">
    <location>
        <begin position="104"/>
        <end position="199"/>
    </location>
</feature>
<evidence type="ECO:0000313" key="3">
    <source>
        <dbReference type="Proteomes" id="UP000249091"/>
    </source>
</evidence>
<dbReference type="RefSeq" id="WP_072703041.1">
    <property type="nucleotide sequence ID" value="NZ_JAFBBL010000001.1"/>
</dbReference>
<dbReference type="STRING" id="1219011.GCA_001895045_03443"/>
<reference evidence="2 3" key="1">
    <citation type="submission" date="2018-06" db="EMBL/GenBank/DDBJ databases">
        <authorList>
            <consortium name="Pathogen Informatics"/>
            <person name="Doyle S."/>
        </authorList>
    </citation>
    <scope>NUCLEOTIDE SEQUENCE [LARGE SCALE GENOMIC DNA]</scope>
    <source>
        <strain evidence="2 3">NCTC10994</strain>
    </source>
</reference>
<dbReference type="Proteomes" id="UP000249091">
    <property type="component" value="Chromosome 1"/>
</dbReference>
<evidence type="ECO:0000259" key="1">
    <source>
        <dbReference type="PROSITE" id="PS51502"/>
    </source>
</evidence>
<dbReference type="InterPro" id="IPR011008">
    <property type="entry name" value="Dimeric_a/b-barrel"/>
</dbReference>
<accession>A0A2X4UCF1</accession>
<dbReference type="EMBL" id="LS483468">
    <property type="protein sequence ID" value="SQI36289.1"/>
    <property type="molecule type" value="Genomic_DNA"/>
</dbReference>